<gene>
    <name evidence="1" type="ORF">EVA_11860</name>
</gene>
<comment type="caution">
    <text evidence="1">The sequence shown here is derived from an EMBL/GenBank/DDBJ whole genome shotgun (WGS) entry which is preliminary data.</text>
</comment>
<reference evidence="1" key="1">
    <citation type="journal article" date="2012" name="PLoS ONE">
        <title>Gene sets for utilization of primary and secondary nutrition supplies in the distal gut of endangered iberian lynx.</title>
        <authorList>
            <person name="Alcaide M."/>
            <person name="Messina E."/>
            <person name="Richter M."/>
            <person name="Bargiela R."/>
            <person name="Peplies J."/>
            <person name="Huws S.A."/>
            <person name="Newbold C.J."/>
            <person name="Golyshin P.N."/>
            <person name="Simon M.A."/>
            <person name="Lopez G."/>
            <person name="Yakimov M.M."/>
            <person name="Ferrer M."/>
        </authorList>
    </citation>
    <scope>NUCLEOTIDE SEQUENCE</scope>
</reference>
<sequence length="53" mass="6240">MRPVNKTLLTILKSTRIIQPQADRNSPWAQPYSKISMVTVRLTLTIWYLILIR</sequence>
<dbReference type="AlphaFoldDB" id="J9FZQ6"/>
<name>J9FZQ6_9ZZZZ</name>
<proteinExistence type="predicted"/>
<accession>J9FZQ6</accession>
<organism evidence="1">
    <name type="scientific">gut metagenome</name>
    <dbReference type="NCBI Taxonomy" id="749906"/>
    <lineage>
        <taxon>unclassified sequences</taxon>
        <taxon>metagenomes</taxon>
        <taxon>organismal metagenomes</taxon>
    </lineage>
</organism>
<dbReference type="EMBL" id="AMCI01003555">
    <property type="protein sequence ID" value="EJX00034.1"/>
    <property type="molecule type" value="Genomic_DNA"/>
</dbReference>
<protein>
    <submittedName>
        <fullName evidence="1">Uncharacterized protein</fullName>
    </submittedName>
</protein>
<evidence type="ECO:0000313" key="1">
    <source>
        <dbReference type="EMBL" id="EJX00034.1"/>
    </source>
</evidence>